<keyword evidence="3" id="KW-1185">Reference proteome</keyword>
<protein>
    <recommendedName>
        <fullName evidence="1">HTH cro/C1-type domain-containing protein</fullName>
    </recommendedName>
</protein>
<dbReference type="PROSITE" id="PS50943">
    <property type="entry name" value="HTH_CROC1"/>
    <property type="match status" value="1"/>
</dbReference>
<gene>
    <name evidence="2" type="ORF">GCM10010123_14470</name>
</gene>
<dbReference type="RefSeq" id="WP_189169230.1">
    <property type="nucleotide sequence ID" value="NZ_BMQB01000002.1"/>
</dbReference>
<name>A0A8J3FBQ0_9ACTN</name>
<feature type="domain" description="HTH cro/C1-type" evidence="1">
    <location>
        <begin position="17"/>
        <end position="72"/>
    </location>
</feature>
<sequence length="416" mass="44367">MTHDPLRLPTLTTGQRIRVYRTRRGMTRPVLAGLVGRSAEWVKSVEVGRIHPPRLGMLNLIAKALGIPVTELLDADQRQAANLAGPAIPARDRVRDALNRPPRGIEPMPLPLLRAELARAWRVRDTALHHRTAIGPLAARLVPVAMATVEAQETRAERRAAQVLLVGACGLAQNFAANQSGGADVVWRAADRVLTAGHASGDPVALATGTRWASIAHKESGDWDTARALLDSTLGEIAPHVPDGPLDLLALYGALQSERAALAARAGEAGRAMRHPDIAEAAARGLPAAYFHSPTSFGPADIAVQLVGVDVDLRRIGSALRTAERVARHPAVPSRPRLAHHFVNVARAHRLRGDHEGTLAALRNAAAASPESTRYNPFARLIGMELLGARGCARVAAEIAVLVGLSTPEGEKRYLS</sequence>
<dbReference type="SUPFAM" id="SSF47413">
    <property type="entry name" value="lambda repressor-like DNA-binding domains"/>
    <property type="match status" value="1"/>
</dbReference>
<evidence type="ECO:0000313" key="2">
    <source>
        <dbReference type="EMBL" id="GGJ85945.1"/>
    </source>
</evidence>
<reference evidence="2" key="2">
    <citation type="submission" date="2020-09" db="EMBL/GenBank/DDBJ databases">
        <authorList>
            <person name="Sun Q."/>
            <person name="Ohkuma M."/>
        </authorList>
    </citation>
    <scope>NUCLEOTIDE SEQUENCE</scope>
    <source>
        <strain evidence="2">JCM 3090</strain>
    </source>
</reference>
<dbReference type="InterPro" id="IPR001387">
    <property type="entry name" value="Cro/C1-type_HTH"/>
</dbReference>
<dbReference type="Proteomes" id="UP000649739">
    <property type="component" value="Unassembled WGS sequence"/>
</dbReference>
<dbReference type="EMBL" id="BMQB01000002">
    <property type="protein sequence ID" value="GGJ85945.1"/>
    <property type="molecule type" value="Genomic_DNA"/>
</dbReference>
<reference evidence="2" key="1">
    <citation type="journal article" date="2014" name="Int. J. Syst. Evol. Microbiol.">
        <title>Complete genome sequence of Corynebacterium casei LMG S-19264T (=DSM 44701T), isolated from a smear-ripened cheese.</title>
        <authorList>
            <consortium name="US DOE Joint Genome Institute (JGI-PGF)"/>
            <person name="Walter F."/>
            <person name="Albersmeier A."/>
            <person name="Kalinowski J."/>
            <person name="Ruckert C."/>
        </authorList>
    </citation>
    <scope>NUCLEOTIDE SEQUENCE</scope>
    <source>
        <strain evidence="2">JCM 3090</strain>
    </source>
</reference>
<dbReference type="AlphaFoldDB" id="A0A8J3FBQ0"/>
<accession>A0A8J3FBQ0</accession>
<evidence type="ECO:0000259" key="1">
    <source>
        <dbReference type="PROSITE" id="PS50943"/>
    </source>
</evidence>
<dbReference type="Pfam" id="PF13560">
    <property type="entry name" value="HTH_31"/>
    <property type="match status" value="1"/>
</dbReference>
<dbReference type="SMART" id="SM00530">
    <property type="entry name" value="HTH_XRE"/>
    <property type="match status" value="1"/>
</dbReference>
<comment type="caution">
    <text evidence="2">The sequence shown here is derived from an EMBL/GenBank/DDBJ whole genome shotgun (WGS) entry which is preliminary data.</text>
</comment>
<evidence type="ECO:0000313" key="3">
    <source>
        <dbReference type="Proteomes" id="UP000649739"/>
    </source>
</evidence>
<dbReference type="Gene3D" id="1.10.260.40">
    <property type="entry name" value="lambda repressor-like DNA-binding domains"/>
    <property type="match status" value="1"/>
</dbReference>
<dbReference type="GO" id="GO:0003677">
    <property type="term" value="F:DNA binding"/>
    <property type="evidence" value="ECO:0007669"/>
    <property type="project" value="InterPro"/>
</dbReference>
<proteinExistence type="predicted"/>
<organism evidence="2 3">
    <name type="scientific">Pilimelia anulata</name>
    <dbReference type="NCBI Taxonomy" id="53371"/>
    <lineage>
        <taxon>Bacteria</taxon>
        <taxon>Bacillati</taxon>
        <taxon>Actinomycetota</taxon>
        <taxon>Actinomycetes</taxon>
        <taxon>Micromonosporales</taxon>
        <taxon>Micromonosporaceae</taxon>
        <taxon>Pilimelia</taxon>
    </lineage>
</organism>
<dbReference type="CDD" id="cd00093">
    <property type="entry name" value="HTH_XRE"/>
    <property type="match status" value="1"/>
</dbReference>
<dbReference type="InterPro" id="IPR010982">
    <property type="entry name" value="Lambda_DNA-bd_dom_sf"/>
</dbReference>